<proteinExistence type="predicted"/>
<name>A0A1I4R6T6_9BURK</name>
<dbReference type="PANTHER" id="PTHR41248">
    <property type="entry name" value="NORD PROTEIN"/>
    <property type="match status" value="1"/>
</dbReference>
<feature type="region of interest" description="Disordered" evidence="1">
    <location>
        <begin position="411"/>
        <end position="447"/>
    </location>
</feature>
<dbReference type="AlphaFoldDB" id="A0A1I4R6T6"/>
<dbReference type="SUPFAM" id="SSF53300">
    <property type="entry name" value="vWA-like"/>
    <property type="match status" value="1"/>
</dbReference>
<dbReference type="SMART" id="SM00327">
    <property type="entry name" value="VWA"/>
    <property type="match status" value="1"/>
</dbReference>
<organism evidence="3 4">
    <name type="scientific">Rugamonas rubra</name>
    <dbReference type="NCBI Taxonomy" id="758825"/>
    <lineage>
        <taxon>Bacteria</taxon>
        <taxon>Pseudomonadati</taxon>
        <taxon>Pseudomonadota</taxon>
        <taxon>Betaproteobacteria</taxon>
        <taxon>Burkholderiales</taxon>
        <taxon>Oxalobacteraceae</taxon>
        <taxon>Telluria group</taxon>
        <taxon>Rugamonas</taxon>
    </lineage>
</organism>
<dbReference type="OrthoDB" id="9758211at2"/>
<feature type="compositionally biased region" description="Low complexity" evidence="1">
    <location>
        <begin position="223"/>
        <end position="235"/>
    </location>
</feature>
<sequence>MAEAEDVITDVARRASGYAMAWWRRHRPPSRTPAPLQLSELAPRLSLLAGAVFQRDFRLRVAQPAAPPTWLGQMFHPGQAPAHGIALPATDGRDIWLPASFGPGDSAAAATARYRVLTLQQAMRAVRGSAACAPPPQQTLAAAVYLVLEARAADDALARLLPGMAAPLRALRAEALARRPPLTSFAPALRPLELLARQLLAEDAAFPAQEVESPDPASYDTVAPAGMPQAGAQPRASDRQAGVPARRADSPPSVLSATATAAAPDHRTPPAGPAEVRVRAEAWTAQLEHAGVAPRGRLLWDDWWSGALLPPAAGAATRAAAAGEEEEGAARGPTRSARLARRPEVRQAAEGEDEARRPGMLMVQTAQPQEQAEDPFGLQRPTDRADTDAADDYADALSELAAARLVSRPGRPREVLLSDDTPTPRGAAPPPSATAGHGAAPPRRRHPEWDYRLDDYNQAGATVLALPAPAGSAQWLEQTLARHAGMLQAIRRRFELLRAEPLRLRQQLDGDSIDLQAWLDCQAERRAGLPLEPRLYSQQRRARRDLAITLLVDVSGSTDGWIAPGRRVIDVEREALLLVCVALDGLAERFSVQAFSGEGAQGVVVRDVKRFDERYGPEVALRIAGLEPEHYTRAGAAVRDASAGLMAETAAHRLLLLLSDGKPNDVDQYDGRYGLEDLRQAVAEARRGGIAPFCLTVDRHGAGYLARVFGAHHYALLPRPELLPAVLLDWLRKLVAR</sequence>
<feature type="compositionally biased region" description="Basic and acidic residues" evidence="1">
    <location>
        <begin position="341"/>
        <end position="357"/>
    </location>
</feature>
<evidence type="ECO:0000313" key="3">
    <source>
        <dbReference type="EMBL" id="SFM47967.1"/>
    </source>
</evidence>
<dbReference type="CDD" id="cd01454">
    <property type="entry name" value="vWA_norD_type"/>
    <property type="match status" value="1"/>
</dbReference>
<gene>
    <name evidence="3" type="ORF">SAMN02982985_04212</name>
</gene>
<feature type="domain" description="VWFA" evidence="2">
    <location>
        <begin position="545"/>
        <end position="728"/>
    </location>
</feature>
<reference evidence="3 4" key="1">
    <citation type="submission" date="2016-10" db="EMBL/GenBank/DDBJ databases">
        <authorList>
            <person name="de Groot N.N."/>
        </authorList>
    </citation>
    <scope>NUCLEOTIDE SEQUENCE [LARGE SCALE GENOMIC DNA]</scope>
    <source>
        <strain evidence="3 4">ATCC 43154</strain>
    </source>
</reference>
<feature type="region of interest" description="Disordered" evidence="1">
    <location>
        <begin position="207"/>
        <end position="274"/>
    </location>
</feature>
<feature type="region of interest" description="Disordered" evidence="1">
    <location>
        <begin position="317"/>
        <end position="386"/>
    </location>
</feature>
<dbReference type="Gene3D" id="3.40.50.410">
    <property type="entry name" value="von Willebrand factor, type A domain"/>
    <property type="match status" value="1"/>
</dbReference>
<evidence type="ECO:0000313" key="4">
    <source>
        <dbReference type="Proteomes" id="UP000199470"/>
    </source>
</evidence>
<dbReference type="EMBL" id="FOTW01000021">
    <property type="protein sequence ID" value="SFM47967.1"/>
    <property type="molecule type" value="Genomic_DNA"/>
</dbReference>
<dbReference type="STRING" id="758825.SAMN02982985_04212"/>
<dbReference type="Proteomes" id="UP000199470">
    <property type="component" value="Unassembled WGS sequence"/>
</dbReference>
<keyword evidence="4" id="KW-1185">Reference proteome</keyword>
<dbReference type="RefSeq" id="WP_093389666.1">
    <property type="nucleotide sequence ID" value="NZ_FOTW01000021.1"/>
</dbReference>
<dbReference type="InterPro" id="IPR002035">
    <property type="entry name" value="VWF_A"/>
</dbReference>
<dbReference type="InterPro" id="IPR036465">
    <property type="entry name" value="vWFA_dom_sf"/>
</dbReference>
<evidence type="ECO:0000256" key="1">
    <source>
        <dbReference type="SAM" id="MobiDB-lite"/>
    </source>
</evidence>
<accession>A0A1I4R6T6</accession>
<dbReference type="InterPro" id="IPR051928">
    <property type="entry name" value="NorD/CobT"/>
</dbReference>
<evidence type="ECO:0000259" key="2">
    <source>
        <dbReference type="SMART" id="SM00327"/>
    </source>
</evidence>
<dbReference type="PANTHER" id="PTHR41248:SF1">
    <property type="entry name" value="NORD PROTEIN"/>
    <property type="match status" value="1"/>
</dbReference>
<protein>
    <submittedName>
        <fullName evidence="3">Nitric oxide reductase NorD protein</fullName>
    </submittedName>
</protein>